<accession>A0A4S8RVJ0</accession>
<dbReference type="InterPro" id="IPR050789">
    <property type="entry name" value="Diverse_Enzym_Activities"/>
</dbReference>
<evidence type="ECO:0000259" key="2">
    <source>
        <dbReference type="Pfam" id="PF00144"/>
    </source>
</evidence>
<dbReference type="InterPro" id="IPR012338">
    <property type="entry name" value="Beta-lactam/transpept-like"/>
</dbReference>
<comment type="caution">
    <text evidence="3">The sequence shown here is derived from an EMBL/GenBank/DDBJ whole genome shotgun (WGS) entry which is preliminary data.</text>
</comment>
<dbReference type="PANTHER" id="PTHR43283">
    <property type="entry name" value="BETA-LACTAMASE-RELATED"/>
    <property type="match status" value="1"/>
</dbReference>
<sequence>MRTLSFSKFLLFAFLSLLYVGTTAQELAKVPAEQVGLSSERLKVLTQTFQEYVDDGELSGAVALVARKGKVAYLQSFGKNDMENNVPMTESSIFRIASQTKAVISVGVMILQERGQLLISDPVGKYMPAFMETKVAVAKEDGSYDVVKAKRPITVRDLLTHTSGVSYGSGIAKDLWEAANIQGWYFADRNEPIQATINRMADLPFESQPGEKWVYGYNTDILGALIEVVSGEPLDVFIKKNILDPLGMNDTHFYLPKDKRQRLATVYSATENGLERAPEPGHMVGQGAYVDGPRKSFSGGAGLLSTAMDYAKFLQMTLNKGTFNGKQIISPKTVELMTVNHLASDVIYPWGNGTGFGLGFSVVEDLGRRGVLGSKGEYGWGGAYHSSYWVDPEEELVVVYFTQLIPAGKIDDHGKLRALIYQALTD</sequence>
<evidence type="ECO:0000313" key="4">
    <source>
        <dbReference type="Proteomes" id="UP000310406"/>
    </source>
</evidence>
<name>A0A4S8RVJ0_9FLAO</name>
<protein>
    <submittedName>
        <fullName evidence="3">Class A beta-lactamase-related serine hydrolase</fullName>
    </submittedName>
</protein>
<dbReference type="SUPFAM" id="SSF56601">
    <property type="entry name" value="beta-lactamase/transpeptidase-like"/>
    <property type="match status" value="1"/>
</dbReference>
<gene>
    <name evidence="3" type="ORF">EZV76_10715</name>
</gene>
<organism evidence="3 4">
    <name type="scientific">Flagellimonas alvinocaridis</name>
    <dbReference type="NCBI Taxonomy" id="2530200"/>
    <lineage>
        <taxon>Bacteria</taxon>
        <taxon>Pseudomonadati</taxon>
        <taxon>Bacteroidota</taxon>
        <taxon>Flavobacteriia</taxon>
        <taxon>Flavobacteriales</taxon>
        <taxon>Flavobacteriaceae</taxon>
        <taxon>Flagellimonas</taxon>
    </lineage>
</organism>
<dbReference type="EMBL" id="SNTZ01000004">
    <property type="protein sequence ID" value="THV59289.1"/>
    <property type="molecule type" value="Genomic_DNA"/>
</dbReference>
<dbReference type="GO" id="GO:0016787">
    <property type="term" value="F:hydrolase activity"/>
    <property type="evidence" value="ECO:0007669"/>
    <property type="project" value="UniProtKB-KW"/>
</dbReference>
<dbReference type="Pfam" id="PF00144">
    <property type="entry name" value="Beta-lactamase"/>
    <property type="match status" value="1"/>
</dbReference>
<reference evidence="3 4" key="1">
    <citation type="submission" date="2019-03" db="EMBL/GenBank/DDBJ databases">
        <title>Muricauda SCR12 sp.nov, a marine bacterium isolated from Pacific Ocean:the Okinawa trough.</title>
        <authorList>
            <person name="Liu L."/>
        </authorList>
    </citation>
    <scope>NUCLEOTIDE SEQUENCE [LARGE SCALE GENOMIC DNA]</scope>
    <source>
        <strain evidence="3 4">SCR12</strain>
    </source>
</reference>
<dbReference type="RefSeq" id="WP_136566536.1">
    <property type="nucleotide sequence ID" value="NZ_SNTZ01000004.1"/>
</dbReference>
<dbReference type="InterPro" id="IPR001466">
    <property type="entry name" value="Beta-lactam-related"/>
</dbReference>
<feature type="chain" id="PRO_5020579865" evidence="1">
    <location>
        <begin position="25"/>
        <end position="426"/>
    </location>
</feature>
<proteinExistence type="predicted"/>
<keyword evidence="3" id="KW-0378">Hydrolase</keyword>
<evidence type="ECO:0000256" key="1">
    <source>
        <dbReference type="SAM" id="SignalP"/>
    </source>
</evidence>
<keyword evidence="1" id="KW-0732">Signal</keyword>
<dbReference type="Proteomes" id="UP000310406">
    <property type="component" value="Unassembled WGS sequence"/>
</dbReference>
<feature type="signal peptide" evidence="1">
    <location>
        <begin position="1"/>
        <end position="24"/>
    </location>
</feature>
<dbReference type="Gene3D" id="3.40.710.10">
    <property type="entry name" value="DD-peptidase/beta-lactamase superfamily"/>
    <property type="match status" value="1"/>
</dbReference>
<evidence type="ECO:0000313" key="3">
    <source>
        <dbReference type="EMBL" id="THV59289.1"/>
    </source>
</evidence>
<dbReference type="AlphaFoldDB" id="A0A4S8RVJ0"/>
<keyword evidence="4" id="KW-1185">Reference proteome</keyword>
<feature type="domain" description="Beta-lactamase-related" evidence="2">
    <location>
        <begin position="46"/>
        <end position="404"/>
    </location>
</feature>
<dbReference type="OrthoDB" id="1522765at2"/>
<dbReference type="PANTHER" id="PTHR43283:SF3">
    <property type="entry name" value="BETA-LACTAMASE FAMILY PROTEIN (AFU_ORTHOLOGUE AFUA_5G07500)"/>
    <property type="match status" value="1"/>
</dbReference>